<dbReference type="EMBL" id="LCFP01000001">
    <property type="protein sequence ID" value="KKS98578.1"/>
    <property type="molecule type" value="Genomic_DNA"/>
</dbReference>
<evidence type="ECO:0008006" key="4">
    <source>
        <dbReference type="Google" id="ProtNLM"/>
    </source>
</evidence>
<evidence type="ECO:0000256" key="1">
    <source>
        <dbReference type="SAM" id="Phobius"/>
    </source>
</evidence>
<gene>
    <name evidence="2" type="ORF">UV73_C0001G0099</name>
</gene>
<evidence type="ECO:0000313" key="3">
    <source>
        <dbReference type="Proteomes" id="UP000034894"/>
    </source>
</evidence>
<dbReference type="AlphaFoldDB" id="A0A0G1GIG3"/>
<reference evidence="2 3" key="1">
    <citation type="journal article" date="2015" name="Nature">
        <title>rRNA introns, odd ribosomes, and small enigmatic genomes across a large radiation of phyla.</title>
        <authorList>
            <person name="Brown C.T."/>
            <person name="Hug L.A."/>
            <person name="Thomas B.C."/>
            <person name="Sharon I."/>
            <person name="Castelle C.J."/>
            <person name="Singh A."/>
            <person name="Wilkins M.J."/>
            <person name="Williams K.H."/>
            <person name="Banfield J.F."/>
        </authorList>
    </citation>
    <scope>NUCLEOTIDE SEQUENCE [LARGE SCALE GENOMIC DNA]</scope>
</reference>
<organism evidence="2 3">
    <name type="scientific">Candidatus Gottesmanbacteria bacterium GW2011_GWA2_43_14</name>
    <dbReference type="NCBI Taxonomy" id="1618443"/>
    <lineage>
        <taxon>Bacteria</taxon>
        <taxon>Candidatus Gottesmaniibacteriota</taxon>
    </lineage>
</organism>
<dbReference type="Proteomes" id="UP000034894">
    <property type="component" value="Unassembled WGS sequence"/>
</dbReference>
<dbReference type="STRING" id="1618443.UV73_C0001G0099"/>
<protein>
    <recommendedName>
        <fullName evidence="4">Cell division protein FtsL</fullName>
    </recommendedName>
</protein>
<sequence length="99" mass="10846">MTNKTEKFIKIASLTVAVLSIAVHVVLFNYDSTYGRKYREINSEIERMETENLILSQKIASSSSIASIAQKAETLGFNSSPQVVSLAKPQPIADIGKTL</sequence>
<accession>A0A0G1GIG3</accession>
<name>A0A0G1GIG3_9BACT</name>
<evidence type="ECO:0000313" key="2">
    <source>
        <dbReference type="EMBL" id="KKS98578.1"/>
    </source>
</evidence>
<proteinExistence type="predicted"/>
<keyword evidence="1" id="KW-0472">Membrane</keyword>
<comment type="caution">
    <text evidence="2">The sequence shown here is derived from an EMBL/GenBank/DDBJ whole genome shotgun (WGS) entry which is preliminary data.</text>
</comment>
<keyword evidence="1" id="KW-1133">Transmembrane helix</keyword>
<keyword evidence="1" id="KW-0812">Transmembrane</keyword>
<feature type="transmembrane region" description="Helical" evidence="1">
    <location>
        <begin position="12"/>
        <end position="30"/>
    </location>
</feature>